<proteinExistence type="inferred from homology"/>
<dbReference type="GO" id="GO:0005886">
    <property type="term" value="C:plasma membrane"/>
    <property type="evidence" value="ECO:0007669"/>
    <property type="project" value="TreeGrafter"/>
</dbReference>
<evidence type="ECO:0000313" key="9">
    <source>
        <dbReference type="Proteomes" id="UP000824265"/>
    </source>
</evidence>
<keyword evidence="3" id="KW-0807">Transducer</keyword>
<dbReference type="Gene3D" id="1.10.287.950">
    <property type="entry name" value="Methyl-accepting chemotaxis protein"/>
    <property type="match status" value="1"/>
</dbReference>
<protein>
    <submittedName>
        <fullName evidence="8">HAMP domain-containing protein</fullName>
    </submittedName>
</protein>
<dbReference type="PANTHER" id="PTHR43531:SF11">
    <property type="entry name" value="METHYL-ACCEPTING CHEMOTAXIS PROTEIN 3"/>
    <property type="match status" value="1"/>
</dbReference>
<dbReference type="PANTHER" id="PTHR43531">
    <property type="entry name" value="PROTEIN ICFG"/>
    <property type="match status" value="1"/>
</dbReference>
<evidence type="ECO:0000256" key="5">
    <source>
        <dbReference type="SAM" id="Phobius"/>
    </source>
</evidence>
<evidence type="ECO:0000256" key="4">
    <source>
        <dbReference type="SAM" id="MobiDB-lite"/>
    </source>
</evidence>
<dbReference type="InterPro" id="IPR051310">
    <property type="entry name" value="MCP_chemotaxis"/>
</dbReference>
<name>A0A9D1UDH0_9FIRM</name>
<dbReference type="PRINTS" id="PR00260">
    <property type="entry name" value="CHEMTRNSDUCR"/>
</dbReference>
<evidence type="ECO:0000256" key="2">
    <source>
        <dbReference type="ARBA" id="ARBA00029447"/>
    </source>
</evidence>
<feature type="region of interest" description="Disordered" evidence="4">
    <location>
        <begin position="388"/>
        <end position="407"/>
    </location>
</feature>
<evidence type="ECO:0000259" key="7">
    <source>
        <dbReference type="PROSITE" id="PS50885"/>
    </source>
</evidence>
<feature type="transmembrane region" description="Helical" evidence="5">
    <location>
        <begin position="46"/>
        <end position="69"/>
    </location>
</feature>
<dbReference type="InterPro" id="IPR004090">
    <property type="entry name" value="Chemotax_Me-accpt_rcpt"/>
</dbReference>
<sequence>MNKIEAFLRNRPIKKKIRAAFSCIIVIFLISILISVFRFIVDRDFLSALLVLLIAAIGVAATIVIGISLQNLIVEPVRELKDAAEKISKGDFDLGTSWESEDELGDLSRSFGRTASTLKLVIGDLNYIVSGFAEGNFNVRSKCPEAYAGELGSVRQELIKMVRAISELLEGMQSSADQVAAGSSQLAVSAQDIAEGATEQAAAVEELVATVNEVTNQVLENTKSTDIAHDKAKVVGAEAENSKAKMKELTQAMDKISSTSQQIEKVIADIEGIASQTNLLSLNASIEAARAGEAGRGFAVVADEIRKLAEESAASAVESRKMIDASMNEVAAGSRITQETADALNKVIEELDHIIQQVANIRTASDRQAISVKEMEKGVEQINDVIQSNSAASQETSATSEELSASATTLDEMMKRFQLRQD</sequence>
<organism evidence="8 9">
    <name type="scientific">Candidatus Acetatifactor stercoripullorum</name>
    <dbReference type="NCBI Taxonomy" id="2838414"/>
    <lineage>
        <taxon>Bacteria</taxon>
        <taxon>Bacillati</taxon>
        <taxon>Bacillota</taxon>
        <taxon>Clostridia</taxon>
        <taxon>Lachnospirales</taxon>
        <taxon>Lachnospiraceae</taxon>
        <taxon>Acetatifactor</taxon>
    </lineage>
</organism>
<keyword evidence="1" id="KW-0145">Chemotaxis</keyword>
<dbReference type="PROSITE" id="PS50111">
    <property type="entry name" value="CHEMOTAXIS_TRANSDUC_2"/>
    <property type="match status" value="1"/>
</dbReference>
<feature type="domain" description="HAMP" evidence="7">
    <location>
        <begin position="71"/>
        <end position="123"/>
    </location>
</feature>
<dbReference type="InterPro" id="IPR004089">
    <property type="entry name" value="MCPsignal_dom"/>
</dbReference>
<keyword evidence="5" id="KW-0472">Membrane</keyword>
<evidence type="ECO:0000256" key="1">
    <source>
        <dbReference type="ARBA" id="ARBA00022500"/>
    </source>
</evidence>
<keyword evidence="5" id="KW-0812">Transmembrane</keyword>
<reference evidence="8" key="2">
    <citation type="submission" date="2021-04" db="EMBL/GenBank/DDBJ databases">
        <authorList>
            <person name="Gilroy R."/>
        </authorList>
    </citation>
    <scope>NUCLEOTIDE SEQUENCE</scope>
    <source>
        <strain evidence="8">CHK195-6426</strain>
    </source>
</reference>
<feature type="domain" description="Methyl-accepting transducer" evidence="6">
    <location>
        <begin position="175"/>
        <end position="404"/>
    </location>
</feature>
<evidence type="ECO:0000313" key="8">
    <source>
        <dbReference type="EMBL" id="HIW82591.1"/>
    </source>
</evidence>
<comment type="similarity">
    <text evidence="2">Belongs to the methyl-accepting chemotaxis (MCP) protein family.</text>
</comment>
<dbReference type="CDD" id="cd06225">
    <property type="entry name" value="HAMP"/>
    <property type="match status" value="1"/>
</dbReference>
<gene>
    <name evidence="8" type="ORF">H9742_13900</name>
</gene>
<dbReference type="InterPro" id="IPR003660">
    <property type="entry name" value="HAMP_dom"/>
</dbReference>
<dbReference type="SMART" id="SM00283">
    <property type="entry name" value="MA"/>
    <property type="match status" value="1"/>
</dbReference>
<reference evidence="8" key="1">
    <citation type="journal article" date="2021" name="PeerJ">
        <title>Extensive microbial diversity within the chicken gut microbiome revealed by metagenomics and culture.</title>
        <authorList>
            <person name="Gilroy R."/>
            <person name="Ravi A."/>
            <person name="Getino M."/>
            <person name="Pursley I."/>
            <person name="Horton D.L."/>
            <person name="Alikhan N.F."/>
            <person name="Baker D."/>
            <person name="Gharbi K."/>
            <person name="Hall N."/>
            <person name="Watson M."/>
            <person name="Adriaenssens E.M."/>
            <person name="Foster-Nyarko E."/>
            <person name="Jarju S."/>
            <person name="Secka A."/>
            <person name="Antonio M."/>
            <person name="Oren A."/>
            <person name="Chaudhuri R.R."/>
            <person name="La Ragione R."/>
            <person name="Hildebrand F."/>
            <person name="Pallen M.J."/>
        </authorList>
    </citation>
    <scope>NUCLEOTIDE SEQUENCE</scope>
    <source>
        <strain evidence="8">CHK195-6426</strain>
    </source>
</reference>
<keyword evidence="5" id="KW-1133">Transmembrane helix</keyword>
<evidence type="ECO:0000256" key="3">
    <source>
        <dbReference type="PROSITE-ProRule" id="PRU00284"/>
    </source>
</evidence>
<dbReference type="SMART" id="SM00304">
    <property type="entry name" value="HAMP"/>
    <property type="match status" value="1"/>
</dbReference>
<dbReference type="Gene3D" id="6.10.340.10">
    <property type="match status" value="1"/>
</dbReference>
<dbReference type="Pfam" id="PF00015">
    <property type="entry name" value="MCPsignal"/>
    <property type="match status" value="1"/>
</dbReference>
<evidence type="ECO:0000259" key="6">
    <source>
        <dbReference type="PROSITE" id="PS50111"/>
    </source>
</evidence>
<accession>A0A9D1UDH0</accession>
<feature type="transmembrane region" description="Helical" evidence="5">
    <location>
        <begin position="20"/>
        <end position="40"/>
    </location>
</feature>
<dbReference type="PROSITE" id="PS50885">
    <property type="entry name" value="HAMP"/>
    <property type="match status" value="1"/>
</dbReference>
<dbReference type="GO" id="GO:0007165">
    <property type="term" value="P:signal transduction"/>
    <property type="evidence" value="ECO:0007669"/>
    <property type="project" value="UniProtKB-KW"/>
</dbReference>
<dbReference type="EMBL" id="DXGH01000073">
    <property type="protein sequence ID" value="HIW82591.1"/>
    <property type="molecule type" value="Genomic_DNA"/>
</dbReference>
<dbReference type="GO" id="GO:0006935">
    <property type="term" value="P:chemotaxis"/>
    <property type="evidence" value="ECO:0007669"/>
    <property type="project" value="UniProtKB-KW"/>
</dbReference>
<dbReference type="Proteomes" id="UP000824265">
    <property type="component" value="Unassembled WGS sequence"/>
</dbReference>
<dbReference type="GO" id="GO:0004888">
    <property type="term" value="F:transmembrane signaling receptor activity"/>
    <property type="evidence" value="ECO:0007669"/>
    <property type="project" value="InterPro"/>
</dbReference>
<dbReference type="Pfam" id="PF00672">
    <property type="entry name" value="HAMP"/>
    <property type="match status" value="1"/>
</dbReference>
<dbReference type="SUPFAM" id="SSF58104">
    <property type="entry name" value="Methyl-accepting chemotaxis protein (MCP) signaling domain"/>
    <property type="match status" value="1"/>
</dbReference>
<dbReference type="AlphaFoldDB" id="A0A9D1UDH0"/>
<comment type="caution">
    <text evidence="8">The sequence shown here is derived from an EMBL/GenBank/DDBJ whole genome shotgun (WGS) entry which is preliminary data.</text>
</comment>
<dbReference type="RefSeq" id="WP_318702446.1">
    <property type="nucleotide sequence ID" value="NZ_CALWMU010000033.1"/>
</dbReference>